<comment type="function">
    <text evidence="14 19">Joins adenosylcobinamide-GDP and alpha-ribazole to generate adenosylcobalamin (Ado-cobalamin). Also synthesizes adenosylcobalamin 5'-phosphate from adenosylcobinamide-GDP and alpha-ribazole 5'-phosphate.</text>
</comment>
<evidence type="ECO:0000256" key="10">
    <source>
        <dbReference type="ARBA" id="ARBA00022692"/>
    </source>
</evidence>
<protein>
    <recommendedName>
        <fullName evidence="6 19">Adenosylcobinamide-GDP ribazoletransferase</fullName>
        <ecNumber evidence="5 19">2.7.8.26</ecNumber>
    </recommendedName>
    <alternativeName>
        <fullName evidence="16 19">Cobalamin synthase</fullName>
    </alternativeName>
    <alternativeName>
        <fullName evidence="15 19">Cobalamin-5'-phosphate synthase</fullName>
    </alternativeName>
</protein>
<evidence type="ECO:0000256" key="11">
    <source>
        <dbReference type="ARBA" id="ARBA00022842"/>
    </source>
</evidence>
<dbReference type="GO" id="GO:0051073">
    <property type="term" value="F:adenosylcobinamide-GDP ribazoletransferase activity"/>
    <property type="evidence" value="ECO:0007669"/>
    <property type="project" value="UniProtKB-UniRule"/>
</dbReference>
<keyword evidence="13 19" id="KW-0472">Membrane</keyword>
<gene>
    <name evidence="19" type="primary">cobS</name>
    <name evidence="20" type="ORF">PG2T_02765</name>
</gene>
<evidence type="ECO:0000256" key="15">
    <source>
        <dbReference type="ARBA" id="ARBA00032605"/>
    </source>
</evidence>
<comment type="catalytic activity">
    <reaction evidence="17 19">
        <text>alpha-ribazole + adenosylcob(III)inamide-GDP = adenosylcob(III)alamin + GMP + H(+)</text>
        <dbReference type="Rhea" id="RHEA:16049"/>
        <dbReference type="ChEBI" id="CHEBI:10329"/>
        <dbReference type="ChEBI" id="CHEBI:15378"/>
        <dbReference type="ChEBI" id="CHEBI:18408"/>
        <dbReference type="ChEBI" id="CHEBI:58115"/>
        <dbReference type="ChEBI" id="CHEBI:60487"/>
        <dbReference type="EC" id="2.7.8.26"/>
    </reaction>
</comment>
<keyword evidence="8 19" id="KW-0169">Cobalamin biosynthesis</keyword>
<dbReference type="GO" id="GO:0009236">
    <property type="term" value="P:cobalamin biosynthetic process"/>
    <property type="evidence" value="ECO:0007669"/>
    <property type="project" value="UniProtKB-UniRule"/>
</dbReference>
<accession>A0A1B1YR05</accession>
<dbReference type="AlphaFoldDB" id="A0A1B1YR05"/>
<evidence type="ECO:0000256" key="17">
    <source>
        <dbReference type="ARBA" id="ARBA00048623"/>
    </source>
</evidence>
<evidence type="ECO:0000256" key="14">
    <source>
        <dbReference type="ARBA" id="ARBA00025228"/>
    </source>
</evidence>
<evidence type="ECO:0000256" key="4">
    <source>
        <dbReference type="ARBA" id="ARBA00010561"/>
    </source>
</evidence>
<dbReference type="EMBL" id="CP014671">
    <property type="protein sequence ID" value="ANX03216.1"/>
    <property type="molecule type" value="Genomic_DNA"/>
</dbReference>
<dbReference type="Proteomes" id="UP000092952">
    <property type="component" value="Chromosome"/>
</dbReference>
<dbReference type="RefSeq" id="WP_068802722.1">
    <property type="nucleotide sequence ID" value="NZ_CP014671.1"/>
</dbReference>
<comment type="catalytic activity">
    <reaction evidence="18 19">
        <text>alpha-ribazole 5'-phosphate + adenosylcob(III)inamide-GDP = adenosylcob(III)alamin 5'-phosphate + GMP + H(+)</text>
        <dbReference type="Rhea" id="RHEA:23560"/>
        <dbReference type="ChEBI" id="CHEBI:15378"/>
        <dbReference type="ChEBI" id="CHEBI:57918"/>
        <dbReference type="ChEBI" id="CHEBI:58115"/>
        <dbReference type="ChEBI" id="CHEBI:60487"/>
        <dbReference type="ChEBI" id="CHEBI:60493"/>
        <dbReference type="EC" id="2.7.8.26"/>
    </reaction>
</comment>
<keyword evidence="7 19" id="KW-1003">Cell membrane</keyword>
<dbReference type="UniPathway" id="UPA00148">
    <property type="reaction ID" value="UER00238"/>
</dbReference>
<keyword evidence="9 19" id="KW-0808">Transferase</keyword>
<evidence type="ECO:0000256" key="12">
    <source>
        <dbReference type="ARBA" id="ARBA00022989"/>
    </source>
</evidence>
<proteinExistence type="inferred from homology"/>
<evidence type="ECO:0000256" key="16">
    <source>
        <dbReference type="ARBA" id="ARBA00032853"/>
    </source>
</evidence>
<evidence type="ECO:0000256" key="6">
    <source>
        <dbReference type="ARBA" id="ARBA00015850"/>
    </source>
</evidence>
<evidence type="ECO:0000313" key="21">
    <source>
        <dbReference type="Proteomes" id="UP000092952"/>
    </source>
</evidence>
<dbReference type="KEGG" id="gbi:PG2T_02765"/>
<dbReference type="InterPro" id="IPR003805">
    <property type="entry name" value="CobS"/>
</dbReference>
<evidence type="ECO:0000313" key="20">
    <source>
        <dbReference type="EMBL" id="ANX03216.1"/>
    </source>
</evidence>
<reference evidence="21" key="1">
    <citation type="submission" date="2016-03" db="EMBL/GenBank/DDBJ databases">
        <title>Complete genome sequence of Solimmundus cernigliae, representing a novel lineage of polycyclic aromatic hydrocarbon degraders within the Gammaproteobacteria.</title>
        <authorList>
            <person name="Singleton D.R."/>
            <person name="Dickey A.N."/>
            <person name="Scholl E.H."/>
            <person name="Wright F.A."/>
            <person name="Aitken M.D."/>
        </authorList>
    </citation>
    <scope>NUCLEOTIDE SEQUENCE [LARGE SCALE GENOMIC DNA]</scope>
    <source>
        <strain evidence="21">TR3.2</strain>
    </source>
</reference>
<evidence type="ECO:0000256" key="2">
    <source>
        <dbReference type="ARBA" id="ARBA00004651"/>
    </source>
</evidence>
<keyword evidence="10 19" id="KW-0812">Transmembrane</keyword>
<evidence type="ECO:0000256" key="7">
    <source>
        <dbReference type="ARBA" id="ARBA00022475"/>
    </source>
</evidence>
<comment type="cofactor">
    <cofactor evidence="1 19">
        <name>Mg(2+)</name>
        <dbReference type="ChEBI" id="CHEBI:18420"/>
    </cofactor>
</comment>
<dbReference type="OrthoDB" id="9794626at2"/>
<evidence type="ECO:0000256" key="9">
    <source>
        <dbReference type="ARBA" id="ARBA00022679"/>
    </source>
</evidence>
<dbReference type="NCBIfam" id="TIGR00317">
    <property type="entry name" value="cobS"/>
    <property type="match status" value="1"/>
</dbReference>
<dbReference type="InParanoid" id="A0A1B1YR05"/>
<feature type="transmembrane region" description="Helical" evidence="19">
    <location>
        <begin position="37"/>
        <end position="58"/>
    </location>
</feature>
<evidence type="ECO:0000256" key="18">
    <source>
        <dbReference type="ARBA" id="ARBA00049504"/>
    </source>
</evidence>
<dbReference type="PANTHER" id="PTHR34148">
    <property type="entry name" value="ADENOSYLCOBINAMIDE-GDP RIBAZOLETRANSFERASE"/>
    <property type="match status" value="1"/>
</dbReference>
<evidence type="ECO:0000256" key="19">
    <source>
        <dbReference type="HAMAP-Rule" id="MF_00719"/>
    </source>
</evidence>
<keyword evidence="11 19" id="KW-0460">Magnesium</keyword>
<dbReference type="PANTHER" id="PTHR34148:SF1">
    <property type="entry name" value="ADENOSYLCOBINAMIDE-GDP RIBAZOLETRANSFERASE"/>
    <property type="match status" value="1"/>
</dbReference>
<dbReference type="FunCoup" id="A0A1B1YR05">
    <property type="interactions" value="194"/>
</dbReference>
<evidence type="ECO:0000256" key="8">
    <source>
        <dbReference type="ARBA" id="ARBA00022573"/>
    </source>
</evidence>
<feature type="transmembrane region" description="Helical" evidence="19">
    <location>
        <begin position="182"/>
        <end position="211"/>
    </location>
</feature>
<feature type="transmembrane region" description="Helical" evidence="19">
    <location>
        <begin position="63"/>
        <end position="82"/>
    </location>
</feature>
<evidence type="ECO:0000256" key="3">
    <source>
        <dbReference type="ARBA" id="ARBA00004663"/>
    </source>
</evidence>
<dbReference type="STRING" id="1810504.PG2T_02765"/>
<feature type="transmembrane region" description="Helical" evidence="19">
    <location>
        <begin position="139"/>
        <end position="162"/>
    </location>
</feature>
<sequence>MITALWRPLRLALAMLTTLPVPQPTAPDPDELGRAPLTYPLVGVLLGALLIGASWALFDLPPLAGAAIVLALWTLLTGALHLDGLADCADGLLGGHADAARRRTIMHDPHVGSAAVVALVLVMIGKFAGLAAALDHGNLLPLLLAPVLGRGAVLALMCALPYSSPGGMAEAITARLPRQTGWLVVAVVAGLSLIVAPGALLLAALLVCLIGRGALHRLGGASGDVYGAAIELIETAVLLAMALPSGT</sequence>
<evidence type="ECO:0000256" key="13">
    <source>
        <dbReference type="ARBA" id="ARBA00023136"/>
    </source>
</evidence>
<keyword evidence="12 19" id="KW-1133">Transmembrane helix</keyword>
<evidence type="ECO:0000256" key="5">
    <source>
        <dbReference type="ARBA" id="ARBA00013200"/>
    </source>
</evidence>
<comment type="pathway">
    <text evidence="3 19">Cofactor biosynthesis; adenosylcobalamin biosynthesis; adenosylcobalamin from cob(II)yrinate a,c-diamide: step 7/7.</text>
</comment>
<comment type="similarity">
    <text evidence="4 19">Belongs to the CobS family.</text>
</comment>
<comment type="subcellular location">
    <subcellularLocation>
        <location evidence="2 19">Cell membrane</location>
        <topology evidence="2 19">Multi-pass membrane protein</topology>
    </subcellularLocation>
</comment>
<dbReference type="Pfam" id="PF02654">
    <property type="entry name" value="CobS"/>
    <property type="match status" value="1"/>
</dbReference>
<name>A0A1B1YR05_9GAMM</name>
<feature type="transmembrane region" description="Helical" evidence="19">
    <location>
        <begin position="111"/>
        <end position="132"/>
    </location>
</feature>
<keyword evidence="21" id="KW-1185">Reference proteome</keyword>
<dbReference type="EC" id="2.7.8.26" evidence="5 19"/>
<dbReference type="GO" id="GO:0005886">
    <property type="term" value="C:plasma membrane"/>
    <property type="evidence" value="ECO:0007669"/>
    <property type="project" value="UniProtKB-SubCell"/>
</dbReference>
<evidence type="ECO:0000256" key="1">
    <source>
        <dbReference type="ARBA" id="ARBA00001946"/>
    </source>
</evidence>
<dbReference type="GO" id="GO:0008818">
    <property type="term" value="F:cobalamin 5'-phosphate synthase activity"/>
    <property type="evidence" value="ECO:0007669"/>
    <property type="project" value="UniProtKB-UniRule"/>
</dbReference>
<organism evidence="20 21">
    <name type="scientific">Immundisolibacter cernigliae</name>
    <dbReference type="NCBI Taxonomy" id="1810504"/>
    <lineage>
        <taxon>Bacteria</taxon>
        <taxon>Pseudomonadati</taxon>
        <taxon>Pseudomonadota</taxon>
        <taxon>Gammaproteobacteria</taxon>
        <taxon>Immundisolibacterales</taxon>
        <taxon>Immundisolibacteraceae</taxon>
        <taxon>Immundisolibacter</taxon>
    </lineage>
</organism>
<dbReference type="HAMAP" id="MF_00719">
    <property type="entry name" value="CobS"/>
    <property type="match status" value="1"/>
</dbReference>